<dbReference type="Proteomes" id="UP000434223">
    <property type="component" value="Unassembled WGS sequence"/>
</dbReference>
<dbReference type="GO" id="GO:0016020">
    <property type="term" value="C:membrane"/>
    <property type="evidence" value="ECO:0007669"/>
    <property type="project" value="InterPro"/>
</dbReference>
<feature type="transmembrane region" description="Helical" evidence="2">
    <location>
        <begin position="195"/>
        <end position="217"/>
    </location>
</feature>
<evidence type="ECO:0000313" key="5">
    <source>
        <dbReference type="Proteomes" id="UP000434223"/>
    </source>
</evidence>
<feature type="transmembrane region" description="Helical" evidence="2">
    <location>
        <begin position="14"/>
        <end position="37"/>
    </location>
</feature>
<dbReference type="GO" id="GO:0007165">
    <property type="term" value="P:signal transduction"/>
    <property type="evidence" value="ECO:0007669"/>
    <property type="project" value="InterPro"/>
</dbReference>
<keyword evidence="2" id="KW-0472">Membrane</keyword>
<keyword evidence="2" id="KW-0812">Transmembrane</keyword>
<organism evidence="4 5">
    <name type="scientific">Hungatella hathewayi</name>
    <dbReference type="NCBI Taxonomy" id="154046"/>
    <lineage>
        <taxon>Bacteria</taxon>
        <taxon>Bacillati</taxon>
        <taxon>Bacillota</taxon>
        <taxon>Clostridia</taxon>
        <taxon>Lachnospirales</taxon>
        <taxon>Lachnospiraceae</taxon>
        <taxon>Hungatella</taxon>
    </lineage>
</organism>
<dbReference type="InterPro" id="IPR052016">
    <property type="entry name" value="Bact_Sigma-Reg"/>
</dbReference>
<dbReference type="InterPro" id="IPR036457">
    <property type="entry name" value="PPM-type-like_dom_sf"/>
</dbReference>
<dbReference type="EMBL" id="WNME01000037">
    <property type="protein sequence ID" value="MUB66910.1"/>
    <property type="molecule type" value="Genomic_DNA"/>
</dbReference>
<keyword evidence="1" id="KW-0378">Hydrolase</keyword>
<evidence type="ECO:0000256" key="2">
    <source>
        <dbReference type="SAM" id="Phobius"/>
    </source>
</evidence>
<evidence type="ECO:0000259" key="3">
    <source>
        <dbReference type="PROSITE" id="PS50885"/>
    </source>
</evidence>
<keyword evidence="2" id="KW-1133">Transmembrane helix</keyword>
<gene>
    <name evidence="4" type="ORF">GNE07_28240</name>
</gene>
<dbReference type="PANTHER" id="PTHR43156:SF2">
    <property type="entry name" value="STAGE II SPORULATION PROTEIN E"/>
    <property type="match status" value="1"/>
</dbReference>
<dbReference type="InterPro" id="IPR001932">
    <property type="entry name" value="PPM-type_phosphatase-like_dom"/>
</dbReference>
<dbReference type="Gene3D" id="3.60.40.10">
    <property type="entry name" value="PPM-type phosphatase domain"/>
    <property type="match status" value="1"/>
</dbReference>
<dbReference type="CDD" id="cd06225">
    <property type="entry name" value="HAMP"/>
    <property type="match status" value="1"/>
</dbReference>
<proteinExistence type="predicted"/>
<reference evidence="4 5" key="1">
    <citation type="submission" date="2019-09" db="EMBL/GenBank/DDBJ databases">
        <title>Draft genome sequencing of Hungatella hathewayi 123Y-2.</title>
        <authorList>
            <person name="Lv Q."/>
            <person name="Li S."/>
        </authorList>
    </citation>
    <scope>NUCLEOTIDE SEQUENCE [LARGE SCALE GENOMIC DNA]</scope>
    <source>
        <strain evidence="4 5">123Y-2</strain>
    </source>
</reference>
<sequence>MKRKKMKFRLQPKLIMGLVFMAVVLVLALTSVVVVVYRGQMEEQYGKVAFDEATIAAEMIDGDMVEKYYATGEKDAYYEKVAAALLRVKQTIGLKYFYVVVPEEDVMVYIWDVGEEGEEGVRRLLDTDSYYGGGNEVMHAAFSANAKRNILFTRNEEYGYLASAYVPIFNSAGEPVALSSVDISMEKINRDIYRFVWTAVSIAGLAMFVSIIAYYYYIRRIVIRPAEVLHDAASALIKNDMDDLENFSISVKTGDEFEELADAFQFMTVELSEYIKNLTVVTAERERIGAELDVATQIQSSMLPCIFPAFPDRREFDIYATMNPAKEVGGDFYDFFMVDERHLAIVMADVSGKGVPAALFMVIGKTLIKDHTQPGRDLGEVFTEVNDLLCEANSEGLFITAFEGVLDLVTGEFQFVNAGHEIPFICKSGGFYEPYKIRAGFVLAGMEGIRYKAGTMQLEPGDKIFQYTDGITEAMNSRNELYGMKRLEETLRKNVYKAPMELLPEVKADIDSFVGSAVQFDDITMLCLEYRARMEGIS</sequence>
<dbReference type="PANTHER" id="PTHR43156">
    <property type="entry name" value="STAGE II SPORULATION PROTEIN E-RELATED"/>
    <property type="match status" value="1"/>
</dbReference>
<evidence type="ECO:0000313" key="4">
    <source>
        <dbReference type="EMBL" id="MUB66910.1"/>
    </source>
</evidence>
<dbReference type="Pfam" id="PF07228">
    <property type="entry name" value="SpoIIE"/>
    <property type="match status" value="1"/>
</dbReference>
<dbReference type="RefSeq" id="WP_055652154.1">
    <property type="nucleotide sequence ID" value="NZ_CZAZ01000047.1"/>
</dbReference>
<feature type="domain" description="HAMP" evidence="3">
    <location>
        <begin position="220"/>
        <end position="276"/>
    </location>
</feature>
<evidence type="ECO:0000256" key="1">
    <source>
        <dbReference type="ARBA" id="ARBA00022801"/>
    </source>
</evidence>
<dbReference type="GO" id="GO:0016791">
    <property type="term" value="F:phosphatase activity"/>
    <property type="evidence" value="ECO:0007669"/>
    <property type="project" value="TreeGrafter"/>
</dbReference>
<accession>A0AAW9WP67</accession>
<dbReference type="PROSITE" id="PS50885">
    <property type="entry name" value="HAMP"/>
    <property type="match status" value="1"/>
</dbReference>
<dbReference type="InterPro" id="IPR003660">
    <property type="entry name" value="HAMP_dom"/>
</dbReference>
<comment type="caution">
    <text evidence="4">The sequence shown here is derived from an EMBL/GenBank/DDBJ whole genome shotgun (WGS) entry which is preliminary data.</text>
</comment>
<protein>
    <submittedName>
        <fullName evidence="4">SpoIIE family protein phosphatase</fullName>
    </submittedName>
</protein>
<dbReference type="Gene3D" id="6.10.340.10">
    <property type="match status" value="1"/>
</dbReference>
<dbReference type="SMART" id="SM00331">
    <property type="entry name" value="PP2C_SIG"/>
    <property type="match status" value="1"/>
</dbReference>
<name>A0AAW9WP67_9FIRM</name>
<dbReference type="AlphaFoldDB" id="A0AAW9WP67"/>